<dbReference type="AlphaFoldDB" id="A0A1B2DNS3"/>
<dbReference type="PANTHER" id="PTHR36832">
    <property type="entry name" value="SLR1174 PROTEIN-RELATED"/>
    <property type="match status" value="1"/>
</dbReference>
<feature type="transmembrane region" description="Helical" evidence="1">
    <location>
        <begin position="117"/>
        <end position="140"/>
    </location>
</feature>
<sequence>MNPFGKYLRVFQLGIQTSLEYRFDFAFSLVSAFFPILIQTFIWTAVFAGSPDGQFFGYSYEEMILYTIVAAIVTRIVSSNTDHSIGTDIKDGALNKHLILPASYFGLKLFGLLGQKMFFFAVMHGIIFILLIVFANLYGVDLTIERVALFVAAVTLALLLSFLISYTVAAIAFWLAEISYFFELTGLLIIILSGGIFPIEVFGETINELLDYLPFKYSIYFPTNVINGKLNGHEIAQGLGLQGLWIGVLFAGSRMIWSVGMKKYLGLGG</sequence>
<feature type="transmembrane region" description="Helical" evidence="1">
    <location>
        <begin position="63"/>
        <end position="81"/>
    </location>
</feature>
<gene>
    <name evidence="2" type="ORF">BBD42_24930</name>
</gene>
<feature type="transmembrane region" description="Helical" evidence="1">
    <location>
        <begin position="180"/>
        <end position="199"/>
    </location>
</feature>
<dbReference type="Pfam" id="PF06182">
    <property type="entry name" value="ABC2_membrane_6"/>
    <property type="match status" value="1"/>
</dbReference>
<keyword evidence="1" id="KW-0812">Transmembrane</keyword>
<protein>
    <recommendedName>
        <fullName evidence="3">ABC transporter permease</fullName>
    </recommendedName>
</protein>
<dbReference type="PANTHER" id="PTHR36832:SF1">
    <property type="entry name" value="SLR1174 PROTEIN"/>
    <property type="match status" value="1"/>
</dbReference>
<dbReference type="RefSeq" id="WP_099520397.1">
    <property type="nucleotide sequence ID" value="NZ_CP016808.1"/>
</dbReference>
<keyword evidence="1" id="KW-0472">Membrane</keyword>
<dbReference type="InterPro" id="IPR010390">
    <property type="entry name" value="ABC-2_transporter-like"/>
</dbReference>
<keyword evidence="1" id="KW-1133">Transmembrane helix</keyword>
<reference evidence="2" key="1">
    <citation type="submission" date="2016-08" db="EMBL/GenBank/DDBJ databases">
        <title>Complete Genome Seqeunce of Paenibacillus sp. BIHB 4019 from tea rhizoplane.</title>
        <authorList>
            <person name="Thakur R."/>
            <person name="Swarnkar M.K."/>
            <person name="Gulati A."/>
        </authorList>
    </citation>
    <scope>NUCLEOTIDE SEQUENCE [LARGE SCALE GENOMIC DNA]</scope>
    <source>
        <strain evidence="2">BIHB4019</strain>
    </source>
</reference>
<feature type="transmembrane region" description="Helical" evidence="1">
    <location>
        <begin position="21"/>
        <end position="43"/>
    </location>
</feature>
<dbReference type="EMBL" id="CP016808">
    <property type="protein sequence ID" value="ANY69365.1"/>
    <property type="molecule type" value="Genomic_DNA"/>
</dbReference>
<proteinExistence type="predicted"/>
<organism evidence="2">
    <name type="scientific">Paenibacillus sp. BIHB 4019</name>
    <dbReference type="NCBI Taxonomy" id="1870819"/>
    <lineage>
        <taxon>Bacteria</taxon>
        <taxon>Bacillati</taxon>
        <taxon>Bacillota</taxon>
        <taxon>Bacilli</taxon>
        <taxon>Bacillales</taxon>
        <taxon>Paenibacillaceae</taxon>
        <taxon>Paenibacillus</taxon>
    </lineage>
</organism>
<evidence type="ECO:0000313" key="2">
    <source>
        <dbReference type="EMBL" id="ANY69365.1"/>
    </source>
</evidence>
<evidence type="ECO:0008006" key="3">
    <source>
        <dbReference type="Google" id="ProtNLM"/>
    </source>
</evidence>
<evidence type="ECO:0000256" key="1">
    <source>
        <dbReference type="SAM" id="Phobius"/>
    </source>
</evidence>
<feature type="transmembrane region" description="Helical" evidence="1">
    <location>
        <begin position="93"/>
        <end position="111"/>
    </location>
</feature>
<feature type="transmembrane region" description="Helical" evidence="1">
    <location>
        <begin position="147"/>
        <end position="174"/>
    </location>
</feature>
<name>A0A1B2DNS3_9BACL</name>
<accession>A0A1B2DNS3</accession>